<evidence type="ECO:0000259" key="3">
    <source>
        <dbReference type="Pfam" id="PF13505"/>
    </source>
</evidence>
<dbReference type="NCBIfam" id="TIGR01414">
    <property type="entry name" value="autotrans_barl"/>
    <property type="match status" value="1"/>
</dbReference>
<dbReference type="GO" id="GO:0019867">
    <property type="term" value="C:outer membrane"/>
    <property type="evidence" value="ECO:0007669"/>
    <property type="project" value="InterPro"/>
</dbReference>
<dbReference type="Pfam" id="PF13505">
    <property type="entry name" value="OMP_b-brl"/>
    <property type="match status" value="1"/>
</dbReference>
<name>A0A7W6NVN5_9SPHN</name>
<feature type="domain" description="Outer membrane protein beta-barrel" evidence="3">
    <location>
        <begin position="7"/>
        <end position="197"/>
    </location>
</feature>
<evidence type="ECO:0000313" key="5">
    <source>
        <dbReference type="Proteomes" id="UP000557392"/>
    </source>
</evidence>
<dbReference type="RefSeq" id="WP_183993959.1">
    <property type="nucleotide sequence ID" value="NZ_JACIEH010000001.1"/>
</dbReference>
<evidence type="ECO:0000313" key="4">
    <source>
        <dbReference type="EMBL" id="MBB4096801.1"/>
    </source>
</evidence>
<keyword evidence="1 2" id="KW-0732">Signal</keyword>
<dbReference type="InterPro" id="IPR011250">
    <property type="entry name" value="OMP/PagP_B-barrel"/>
</dbReference>
<dbReference type="InterPro" id="IPR027385">
    <property type="entry name" value="Beta-barrel_OMP"/>
</dbReference>
<evidence type="ECO:0000256" key="2">
    <source>
        <dbReference type="SAM" id="SignalP"/>
    </source>
</evidence>
<dbReference type="SUPFAM" id="SSF56925">
    <property type="entry name" value="OMPA-like"/>
    <property type="match status" value="1"/>
</dbReference>
<sequence>MKRLLTLATLASLAPAVAFAQSSEPSFTGPHVAISGGWNQNQDKKVLTGTSKDSRSRGGIAVRGAAGYDIGIGRMAIVGGEVGIATGGRDVVTRRGTSSYRTDPRLTLDATARVGIKPVDNVLLFGKAGWAMQNVRTRLATTTGSLSSKSTEHGFLWGAGAELAVTRNVALRADFDRVSFNDHYRRNRVLAGVNVRF</sequence>
<dbReference type="AlphaFoldDB" id="A0A7W6NVN5"/>
<dbReference type="Gene3D" id="2.40.160.20">
    <property type="match status" value="1"/>
</dbReference>
<keyword evidence="5" id="KW-1185">Reference proteome</keyword>
<evidence type="ECO:0000256" key="1">
    <source>
        <dbReference type="ARBA" id="ARBA00022729"/>
    </source>
</evidence>
<accession>A0A7W6NVN5</accession>
<dbReference type="EMBL" id="JACIEH010000001">
    <property type="protein sequence ID" value="MBB4096801.1"/>
    <property type="molecule type" value="Genomic_DNA"/>
</dbReference>
<feature type="signal peptide" evidence="2">
    <location>
        <begin position="1"/>
        <end position="20"/>
    </location>
</feature>
<reference evidence="4 5" key="1">
    <citation type="submission" date="2020-08" db="EMBL/GenBank/DDBJ databases">
        <title>Genomic Encyclopedia of Type Strains, Phase IV (KMG-IV): sequencing the most valuable type-strain genomes for metagenomic binning, comparative biology and taxonomic classification.</title>
        <authorList>
            <person name="Goeker M."/>
        </authorList>
    </citation>
    <scope>NUCLEOTIDE SEQUENCE [LARGE SCALE GENOMIC DNA]</scope>
    <source>
        <strain evidence="4 5">DSM 101806</strain>
    </source>
</reference>
<gene>
    <name evidence="4" type="ORF">GGR46_000334</name>
</gene>
<organism evidence="4 5">
    <name type="scientific">Sphingomonas kyeonggiensis</name>
    <dbReference type="NCBI Taxonomy" id="1268553"/>
    <lineage>
        <taxon>Bacteria</taxon>
        <taxon>Pseudomonadati</taxon>
        <taxon>Pseudomonadota</taxon>
        <taxon>Alphaproteobacteria</taxon>
        <taxon>Sphingomonadales</taxon>
        <taxon>Sphingomonadaceae</taxon>
        <taxon>Sphingomonas</taxon>
    </lineage>
</organism>
<dbReference type="InterPro" id="IPR006315">
    <property type="entry name" value="OM_autotransptr_brl_dom"/>
</dbReference>
<comment type="caution">
    <text evidence="4">The sequence shown here is derived from an EMBL/GenBank/DDBJ whole genome shotgun (WGS) entry which is preliminary data.</text>
</comment>
<feature type="chain" id="PRO_5031012086" evidence="2">
    <location>
        <begin position="21"/>
        <end position="197"/>
    </location>
</feature>
<proteinExistence type="predicted"/>
<dbReference type="Proteomes" id="UP000557392">
    <property type="component" value="Unassembled WGS sequence"/>
</dbReference>
<protein>
    <submittedName>
        <fullName evidence="4">Opacity protein-like surface antigen</fullName>
    </submittedName>
</protein>